<organism evidence="2 3">
    <name type="scientific">Miscanthus lutarioriparius</name>
    <dbReference type="NCBI Taxonomy" id="422564"/>
    <lineage>
        <taxon>Eukaryota</taxon>
        <taxon>Viridiplantae</taxon>
        <taxon>Streptophyta</taxon>
        <taxon>Embryophyta</taxon>
        <taxon>Tracheophyta</taxon>
        <taxon>Spermatophyta</taxon>
        <taxon>Magnoliopsida</taxon>
        <taxon>Liliopsida</taxon>
        <taxon>Poales</taxon>
        <taxon>Poaceae</taxon>
        <taxon>PACMAD clade</taxon>
        <taxon>Panicoideae</taxon>
        <taxon>Andropogonodae</taxon>
        <taxon>Andropogoneae</taxon>
        <taxon>Saccharinae</taxon>
        <taxon>Miscanthus</taxon>
    </lineage>
</organism>
<dbReference type="EMBL" id="CAJGYO010000010">
    <property type="protein sequence ID" value="CAD6258030.1"/>
    <property type="molecule type" value="Genomic_DNA"/>
</dbReference>
<keyword evidence="3" id="KW-1185">Reference proteome</keyword>
<keyword evidence="1" id="KW-1133">Transmembrane helix</keyword>
<proteinExistence type="predicted"/>
<evidence type="ECO:0000313" key="3">
    <source>
        <dbReference type="Proteomes" id="UP000604825"/>
    </source>
</evidence>
<protein>
    <submittedName>
        <fullName evidence="2">Uncharacterized protein</fullName>
    </submittedName>
</protein>
<accession>A0A811QFN2</accession>
<dbReference type="AlphaFoldDB" id="A0A811QFN2"/>
<evidence type="ECO:0000256" key="1">
    <source>
        <dbReference type="SAM" id="Phobius"/>
    </source>
</evidence>
<feature type="transmembrane region" description="Helical" evidence="1">
    <location>
        <begin position="20"/>
        <end position="39"/>
    </location>
</feature>
<sequence length="109" mass="13070">MTVKQVLNKMMNLMRRFHRLFHYTLTQMVQVPVTFYALLDHEWKEGMSEGRGRDKCRWREEELLSWTSYPYGTTSWSPITLCLIFLLLGTLIPWCSEFALHFLCERFTG</sequence>
<comment type="caution">
    <text evidence="2">The sequence shown here is derived from an EMBL/GenBank/DDBJ whole genome shotgun (WGS) entry which is preliminary data.</text>
</comment>
<evidence type="ECO:0000313" key="2">
    <source>
        <dbReference type="EMBL" id="CAD6258030.1"/>
    </source>
</evidence>
<feature type="transmembrane region" description="Helical" evidence="1">
    <location>
        <begin position="76"/>
        <end position="96"/>
    </location>
</feature>
<keyword evidence="1" id="KW-0812">Transmembrane</keyword>
<name>A0A811QFN2_9POAL</name>
<dbReference type="Proteomes" id="UP000604825">
    <property type="component" value="Unassembled WGS sequence"/>
</dbReference>
<keyword evidence="1" id="KW-0472">Membrane</keyword>
<gene>
    <name evidence="2" type="ORF">NCGR_LOCUS41513</name>
</gene>
<reference evidence="2" key="1">
    <citation type="submission" date="2020-10" db="EMBL/GenBank/DDBJ databases">
        <authorList>
            <person name="Han B."/>
            <person name="Lu T."/>
            <person name="Zhao Q."/>
            <person name="Huang X."/>
            <person name="Zhao Y."/>
        </authorList>
    </citation>
    <scope>NUCLEOTIDE SEQUENCE</scope>
</reference>